<evidence type="ECO:0000313" key="1">
    <source>
        <dbReference type="EMBL" id="PHV72200.1"/>
    </source>
</evidence>
<sequence length="230" mass="25985">MKKILGFFGVLLLGATIGASGVKITAELKTQKVSYNGNVSDQEVIAYNGSTYVPLRKFGELVNIPVNYKDGVVYLGNDGSKNISYWGQDIKDMSKRVNAIGMDFVNYAYNDKWNVVEEDNIGNKYTNYLVLEASYHMEDGNYIEFPLNSEYKEFRAKLGIPKASQDSIGERLIKIYVDDNLRYEHTLIKGDMPKDIVIDISKGNKLRIEAFHLGEYEKSSIGLFNGEFVK</sequence>
<comment type="caution">
    <text evidence="1">The sequence shown here is derived from an EMBL/GenBank/DDBJ whole genome shotgun (WGS) entry which is preliminary data.</text>
</comment>
<name>A0AC61DH95_9FIRM</name>
<evidence type="ECO:0000313" key="2">
    <source>
        <dbReference type="Proteomes" id="UP000224460"/>
    </source>
</evidence>
<keyword evidence="2" id="KW-1185">Reference proteome</keyword>
<organism evidence="1 2">
    <name type="scientific">Sporanaerobium hydrogeniformans</name>
    <dbReference type="NCBI Taxonomy" id="3072179"/>
    <lineage>
        <taxon>Bacteria</taxon>
        <taxon>Bacillati</taxon>
        <taxon>Bacillota</taxon>
        <taxon>Clostridia</taxon>
        <taxon>Lachnospirales</taxon>
        <taxon>Lachnospiraceae</taxon>
        <taxon>Sporanaerobium</taxon>
    </lineage>
</organism>
<dbReference type="Proteomes" id="UP000224460">
    <property type="component" value="Unassembled WGS sequence"/>
</dbReference>
<protein>
    <submittedName>
        <fullName evidence="1">Uncharacterized protein</fullName>
    </submittedName>
</protein>
<reference evidence="1" key="1">
    <citation type="submission" date="2017-10" db="EMBL/GenBank/DDBJ databases">
        <title>Genome sequence of cellulolytic Lachnospiraceae bacterium XHS1971 isolated from hotspring sediment.</title>
        <authorList>
            <person name="Vasudevan G."/>
            <person name="Joshi A.J."/>
            <person name="Hivarkar S."/>
            <person name="Lanjekar V.B."/>
            <person name="Dhakephalkar P.K."/>
            <person name="Dagar S."/>
        </authorList>
    </citation>
    <scope>NUCLEOTIDE SEQUENCE</scope>
    <source>
        <strain evidence="1">XHS1971</strain>
    </source>
</reference>
<proteinExistence type="predicted"/>
<accession>A0AC61DH95</accession>
<dbReference type="EMBL" id="PEDL01000001">
    <property type="protein sequence ID" value="PHV72200.1"/>
    <property type="molecule type" value="Genomic_DNA"/>
</dbReference>
<gene>
    <name evidence="1" type="ORF">CS063_01625</name>
</gene>